<evidence type="ECO:0008006" key="5">
    <source>
        <dbReference type="Google" id="ProtNLM"/>
    </source>
</evidence>
<feature type="signal peptide" evidence="2">
    <location>
        <begin position="1"/>
        <end position="21"/>
    </location>
</feature>
<name>A0A7X1E3D4_9BACT</name>
<reference evidence="3 4" key="1">
    <citation type="submission" date="2020-07" db="EMBL/GenBank/DDBJ databases">
        <authorList>
            <person name="Feng X."/>
        </authorList>
    </citation>
    <scope>NUCLEOTIDE SEQUENCE [LARGE SCALE GENOMIC DNA]</scope>
    <source>
        <strain evidence="3 4">JCM14086</strain>
    </source>
</reference>
<feature type="region of interest" description="Disordered" evidence="1">
    <location>
        <begin position="29"/>
        <end position="78"/>
    </location>
</feature>
<dbReference type="AlphaFoldDB" id="A0A7X1E3D4"/>
<dbReference type="EMBL" id="JACHVA010000040">
    <property type="protein sequence ID" value="MBC2600859.1"/>
    <property type="molecule type" value="Genomic_DNA"/>
</dbReference>
<evidence type="ECO:0000313" key="4">
    <source>
        <dbReference type="Proteomes" id="UP000525652"/>
    </source>
</evidence>
<accession>A0A7X1E3D4</accession>
<evidence type="ECO:0000256" key="2">
    <source>
        <dbReference type="SAM" id="SignalP"/>
    </source>
</evidence>
<sequence>MLLRRIHRLSFPLFLAGSVSAAALWDATNSKSAEQTRPDKEVHSTESTASEDTKPVAKTRSQPEDSSSKAAPTPRMVKGTVILTSTGEEAEYDIPSFDQPEVSSDAVIQEEDILDAPRPAVQNPAPTDSQRSIVTRIRKSALLDVAYPLADLPERPNLLLSWGDPFFGPGPISKGFEIPTGAIWNPQFFIFGTYSTALQTFDDGAVQTTEWVNALDLYGNLNLTPTERILIGFTPLDRNGSFTGYQWEPDDKGLDALNGNIETLFFEGRLTSLFPGLLDSSVDWNVDFSVGRQPLFYQDGILIDDNIDSIGITRTNLFWLGSSATTVTGLFGWDNIDRGTGVNEEDSGASLFGLLTQWNYNDLQVEFDVTFVDGGHTIGGDGTNISLGGNTRFGGWLNITGSINQSIASGEETAGSGTGTLLFAQFSTQPSHTVDNLYVNTFLGIDEFTSAARGANDGGPLGQAGILFAATGLGTFGPALNSSGQNTVGGAIGYQHFLGDVDQQLIGEIGGVTSLKGSSNTAVATGAEYELGFWQHFVLTLGASVTFQEELDTGYGLRSVITYSY</sequence>
<feature type="compositionally biased region" description="Basic and acidic residues" evidence="1">
    <location>
        <begin position="51"/>
        <end position="67"/>
    </location>
</feature>
<dbReference type="Proteomes" id="UP000525652">
    <property type="component" value="Unassembled WGS sequence"/>
</dbReference>
<gene>
    <name evidence="3" type="ORF">H5P30_03600</name>
</gene>
<keyword evidence="2" id="KW-0732">Signal</keyword>
<proteinExistence type="predicted"/>
<evidence type="ECO:0000256" key="1">
    <source>
        <dbReference type="SAM" id="MobiDB-lite"/>
    </source>
</evidence>
<keyword evidence="4" id="KW-1185">Reference proteome</keyword>
<dbReference type="RefSeq" id="WP_185691596.1">
    <property type="nucleotide sequence ID" value="NZ_JACHVA010000040.1"/>
</dbReference>
<organism evidence="3 4">
    <name type="scientific">Puniceicoccus vermicola</name>
    <dbReference type="NCBI Taxonomy" id="388746"/>
    <lineage>
        <taxon>Bacteria</taxon>
        <taxon>Pseudomonadati</taxon>
        <taxon>Verrucomicrobiota</taxon>
        <taxon>Opitutia</taxon>
        <taxon>Puniceicoccales</taxon>
        <taxon>Puniceicoccaceae</taxon>
        <taxon>Puniceicoccus</taxon>
    </lineage>
</organism>
<feature type="compositionally biased region" description="Basic and acidic residues" evidence="1">
    <location>
        <begin position="34"/>
        <end position="44"/>
    </location>
</feature>
<evidence type="ECO:0000313" key="3">
    <source>
        <dbReference type="EMBL" id="MBC2600859.1"/>
    </source>
</evidence>
<protein>
    <recommendedName>
        <fullName evidence="5">Alginate export domain-containing protein</fullName>
    </recommendedName>
</protein>
<feature type="chain" id="PRO_5030511472" description="Alginate export domain-containing protein" evidence="2">
    <location>
        <begin position="22"/>
        <end position="565"/>
    </location>
</feature>
<comment type="caution">
    <text evidence="3">The sequence shown here is derived from an EMBL/GenBank/DDBJ whole genome shotgun (WGS) entry which is preliminary data.</text>
</comment>